<name>A0A380KLN5_9STRE</name>
<proteinExistence type="predicted"/>
<gene>
    <name evidence="1" type="ORF">NCTC13760_00766</name>
</gene>
<dbReference type="AlphaFoldDB" id="A0A380KLN5"/>
<dbReference type="InterPro" id="IPR027417">
    <property type="entry name" value="P-loop_NTPase"/>
</dbReference>
<accession>A0A380KLN5</accession>
<protein>
    <submittedName>
        <fullName evidence="1">Phage terminase large subunit</fullName>
    </submittedName>
</protein>
<dbReference type="SUPFAM" id="SSF52540">
    <property type="entry name" value="P-loop containing nucleoside triphosphate hydrolases"/>
    <property type="match status" value="1"/>
</dbReference>
<sequence length="470" mass="53298">MAEIKKKLGNQNPTQSVILPFDKSLSHEAIEIYERTGLKSYPWQQNLLKSVMGIEEDGLWTHQKFGYSIPRRNGKTEIIYMLELWGLYHGLNILHTAHRISTSHSSFEKVKRYLEKMGLEDGKSFNSIRAKGQERIELYETGGVVQYRTRTSNGGLGEGFDLLVIDEAQEYTTEQESALKYTVTDSDNPMTIMCGTPPTPVSSGTVFTKYRETCLFGRGKYLGWAEWSVSEEKEIDDIDAWYNSNPSMGFHLNERKIEAELGEDKLDHNVQRLGYWPTYNQKSAISETEWNALKIDDLPQLQGQLFVGIKYGQDGTNVALSVAVRTKDKHIFVETVDCQSVRNGNHWIINFLKQADIAQIVIDGASGQKILNDELKDFHIKNTILPTVKEIIVANSMWEQAIYQQTLCHASQPSLTKVATNCDKRNIGSNGGFGYRSHFDDMDISLMDSALLAHWACATTKPKKKQKVSY</sequence>
<dbReference type="Gene3D" id="3.40.50.300">
    <property type="entry name" value="P-loop containing nucleotide triphosphate hydrolases"/>
    <property type="match status" value="1"/>
</dbReference>
<evidence type="ECO:0000313" key="1">
    <source>
        <dbReference type="EMBL" id="SUN68084.1"/>
    </source>
</evidence>
<reference evidence="1 2" key="1">
    <citation type="submission" date="2018-06" db="EMBL/GenBank/DDBJ databases">
        <authorList>
            <consortium name="Pathogen Informatics"/>
            <person name="Doyle S."/>
        </authorList>
    </citation>
    <scope>NUCLEOTIDE SEQUENCE [LARGE SCALE GENOMIC DNA]</scope>
    <source>
        <strain evidence="1 2">NCTC13760</strain>
    </source>
</reference>
<dbReference type="GeneID" id="69902091"/>
<organism evidence="1 2">
    <name type="scientific">Streptococcus infantarius</name>
    <dbReference type="NCBI Taxonomy" id="102684"/>
    <lineage>
        <taxon>Bacteria</taxon>
        <taxon>Bacillati</taxon>
        <taxon>Bacillota</taxon>
        <taxon>Bacilli</taxon>
        <taxon>Lactobacillales</taxon>
        <taxon>Streptococcaceae</taxon>
        <taxon>Streptococcus</taxon>
    </lineage>
</organism>
<dbReference type="EMBL" id="UHFP01000001">
    <property type="protein sequence ID" value="SUN68084.1"/>
    <property type="molecule type" value="Genomic_DNA"/>
</dbReference>
<dbReference type="Proteomes" id="UP000255352">
    <property type="component" value="Unassembled WGS sequence"/>
</dbReference>
<evidence type="ECO:0000313" key="2">
    <source>
        <dbReference type="Proteomes" id="UP000255352"/>
    </source>
</evidence>
<dbReference type="RefSeq" id="WP_006532403.1">
    <property type="nucleotide sequence ID" value="NZ_CABKNK020000002.1"/>
</dbReference>